<proteinExistence type="predicted"/>
<sequence length="39" mass="4305">METDTKKLIEDIITEMIETGEKIKVSRVAEKAGVSNALI</sequence>
<dbReference type="EMBL" id="NBYY01000009">
    <property type="protein sequence ID" value="PCS23439.1"/>
    <property type="molecule type" value="Genomic_DNA"/>
</dbReference>
<organism evidence="1 2">
    <name type="scientific">Candidatus Enterovibrio escicola</name>
    <dbReference type="NCBI Taxonomy" id="1927127"/>
    <lineage>
        <taxon>Bacteria</taxon>
        <taxon>Pseudomonadati</taxon>
        <taxon>Pseudomonadota</taxon>
        <taxon>Gammaproteobacteria</taxon>
        <taxon>Vibrionales</taxon>
        <taxon>Vibrionaceae</taxon>
        <taxon>Enterovibrio</taxon>
    </lineage>
</organism>
<evidence type="ECO:0000313" key="1">
    <source>
        <dbReference type="EMBL" id="PCS23439.1"/>
    </source>
</evidence>
<keyword evidence="2" id="KW-1185">Reference proteome</keyword>
<protein>
    <recommendedName>
        <fullName evidence="3">HTH tetR-type domain-containing protein</fullName>
    </recommendedName>
</protein>
<dbReference type="AlphaFoldDB" id="A0A2A5T5G8"/>
<accession>A0A2A5T5G8</accession>
<dbReference type="Proteomes" id="UP000219020">
    <property type="component" value="Unassembled WGS sequence"/>
</dbReference>
<gene>
    <name evidence="1" type="ORF">BTN49_0407</name>
</gene>
<evidence type="ECO:0000313" key="2">
    <source>
        <dbReference type="Proteomes" id="UP000219020"/>
    </source>
</evidence>
<evidence type="ECO:0008006" key="3">
    <source>
        <dbReference type="Google" id="ProtNLM"/>
    </source>
</evidence>
<name>A0A2A5T5G8_9GAMM</name>
<reference evidence="2" key="1">
    <citation type="submission" date="2017-04" db="EMBL/GenBank/DDBJ databases">
        <title>Genome evolution of the luminous symbionts of deep sea anglerfish.</title>
        <authorList>
            <person name="Hendry T.A."/>
        </authorList>
    </citation>
    <scope>NUCLEOTIDE SEQUENCE [LARGE SCALE GENOMIC DNA]</scope>
</reference>
<comment type="caution">
    <text evidence="1">The sequence shown here is derived from an EMBL/GenBank/DDBJ whole genome shotgun (WGS) entry which is preliminary data.</text>
</comment>